<keyword evidence="1" id="KW-1133">Transmembrane helix</keyword>
<name>A0A6N3FER8_EUBLI</name>
<gene>
    <name evidence="2" type="ORF">ELLFYP34_00383</name>
</gene>
<proteinExistence type="predicted"/>
<feature type="transmembrane region" description="Helical" evidence="1">
    <location>
        <begin position="41"/>
        <end position="60"/>
    </location>
</feature>
<dbReference type="EMBL" id="CACRTR010000012">
    <property type="protein sequence ID" value="VYU50386.1"/>
    <property type="molecule type" value="Genomic_DNA"/>
</dbReference>
<dbReference type="AlphaFoldDB" id="A0A6N3FER8"/>
<protein>
    <submittedName>
        <fullName evidence="2">Uncharacterized protein</fullName>
    </submittedName>
</protein>
<feature type="transmembrane region" description="Helical" evidence="1">
    <location>
        <begin position="5"/>
        <end position="21"/>
    </location>
</feature>
<feature type="transmembrane region" description="Helical" evidence="1">
    <location>
        <begin position="118"/>
        <end position="139"/>
    </location>
</feature>
<sequence>MKKILVLYIVSIFIMAALFKYEIIQVSSLIGDNINEYQFDVITINSIFAGFLFTGLSIILGMSNTKSVQALIKANRIQKIYISLFVGICVNLLSIIFCIMIILSFSLIDTTFLIQAEIVMIVIGVEALIVSLVYLVNIIRSVNKNYIKLPKEVENAIKKAQKENQEEL</sequence>
<feature type="transmembrane region" description="Helical" evidence="1">
    <location>
        <begin position="81"/>
        <end position="106"/>
    </location>
</feature>
<reference evidence="2" key="1">
    <citation type="submission" date="2019-11" db="EMBL/GenBank/DDBJ databases">
        <authorList>
            <person name="Feng L."/>
        </authorList>
    </citation>
    <scope>NUCLEOTIDE SEQUENCE</scope>
    <source>
        <strain evidence="2">ElimosumLFYP34</strain>
    </source>
</reference>
<keyword evidence="1" id="KW-0812">Transmembrane</keyword>
<keyword evidence="1" id="KW-0472">Membrane</keyword>
<evidence type="ECO:0000313" key="2">
    <source>
        <dbReference type="EMBL" id="VYU50386.1"/>
    </source>
</evidence>
<accession>A0A6N3FER8</accession>
<organism evidence="2">
    <name type="scientific">Eubacterium limosum</name>
    <dbReference type="NCBI Taxonomy" id="1736"/>
    <lineage>
        <taxon>Bacteria</taxon>
        <taxon>Bacillati</taxon>
        <taxon>Bacillota</taxon>
        <taxon>Clostridia</taxon>
        <taxon>Eubacteriales</taxon>
        <taxon>Eubacteriaceae</taxon>
        <taxon>Eubacterium</taxon>
    </lineage>
</organism>
<evidence type="ECO:0000256" key="1">
    <source>
        <dbReference type="SAM" id="Phobius"/>
    </source>
</evidence>